<keyword evidence="4" id="KW-1185">Reference proteome</keyword>
<accession>A0A346PJT2</accession>
<evidence type="ECO:0000313" key="4">
    <source>
        <dbReference type="Proteomes" id="UP000258613"/>
    </source>
</evidence>
<reference evidence="3" key="3">
    <citation type="journal article" date="2019" name="Int. J. Syst. Evol. Microbiol.">
        <title>Natronolimnobius sulfurireducens sp. nov. and Halalkaliarchaeum desulfuricum gen. nov., sp. nov., the first sulfur-respiring alkaliphilic haloarchaea from hypersaline alkaline lakes.</title>
        <authorList>
            <person name="Sorokin D.Y."/>
            <person name="Yakimov M."/>
            <person name="Messina E."/>
            <person name="Merkel A.Y."/>
            <person name="Bale N.J."/>
            <person name="Sinninghe Damste J.S."/>
        </authorList>
    </citation>
    <scope>NUCLEOTIDE SEQUENCE</scope>
    <source>
        <strain evidence="3">AArc-Mg</strain>
        <strain evidence="2">AArc1</strain>
    </source>
</reference>
<feature type="region of interest" description="Disordered" evidence="1">
    <location>
        <begin position="52"/>
        <end position="76"/>
    </location>
</feature>
<evidence type="ECO:0000313" key="2">
    <source>
        <dbReference type="EMBL" id="AXR79777.1"/>
    </source>
</evidence>
<dbReference type="Proteomes" id="UP000258613">
    <property type="component" value="Chromosome"/>
</dbReference>
<evidence type="ECO:0000313" key="5">
    <source>
        <dbReference type="Proteomes" id="UP000258707"/>
    </source>
</evidence>
<accession>A0A346PVG9</accession>
<protein>
    <submittedName>
        <fullName evidence="2">Transcriptional regulator, contains HTH domain</fullName>
    </submittedName>
</protein>
<dbReference type="AlphaFoldDB" id="A0A346PVG9"/>
<gene>
    <name evidence="2" type="ORF">AArc1_3485</name>
    <name evidence="3" type="ORF">AArcMg_3541</name>
</gene>
<sequence length="76" mass="8160">MCILQRMKSVRVSLGHDPEALAPIHEGICASPDVGREVSLGGQAVDGVETIPRSSTANSRRTSRFWPISRPSVSTT</sequence>
<proteinExistence type="predicted"/>
<dbReference type="EMBL" id="CP024047">
    <property type="protein sequence ID" value="AXR79777.1"/>
    <property type="molecule type" value="Genomic_DNA"/>
</dbReference>
<dbReference type="KEGG" id="nag:AArcMg_3541"/>
<name>A0A346PVG9_9EURY</name>
<reference evidence="4" key="2">
    <citation type="submission" date="2018-02" db="EMBL/GenBank/DDBJ databases">
        <title>Phenotypic and genomic properties of facultatively anaerobic sulfur-reducing natronoarchaea from hypersaline soda lakes.</title>
        <authorList>
            <person name="Sorokin D.Y."/>
            <person name="Kublanov I.V."/>
            <person name="Roman P."/>
            <person name="Sinninghe Damste J.S."/>
            <person name="Golyshin P.N."/>
            <person name="Rojo D."/>
            <person name="Ciordia S."/>
            <person name="Mena M.D.C."/>
            <person name="Ferrer M."/>
            <person name="Messina E."/>
            <person name="Smedile F."/>
            <person name="La Spada G."/>
            <person name="La Cono V."/>
            <person name="Yakimov M.M."/>
        </authorList>
    </citation>
    <scope>NUCLEOTIDE SEQUENCE [LARGE SCALE GENOMIC DNA]</scope>
    <source>
        <strain evidence="4">AArc-Mg</strain>
    </source>
</reference>
<dbReference type="KEGG" id="nan:AArc1_3485"/>
<reference evidence="5" key="1">
    <citation type="submission" date="2017-10" db="EMBL/GenBank/DDBJ databases">
        <title>Phenotypic and genomic properties of facultatively anaerobic sulfur-reducing natronoarchaea from hypersaline soda lakes.</title>
        <authorList>
            <person name="Sorokin D.Y."/>
            <person name="Kublanov I.V."/>
            <person name="Roman P."/>
            <person name="Sinninghe Damste J.S."/>
            <person name="Golyshin P.N."/>
            <person name="Rojo D."/>
            <person name="Ciordia S."/>
            <person name="Mena Md.C."/>
            <person name="Ferrer M."/>
            <person name="Messina E."/>
            <person name="Smedile F."/>
            <person name="La Spada G."/>
            <person name="La Cono V."/>
            <person name="Yakimov M.M."/>
        </authorList>
    </citation>
    <scope>NUCLEOTIDE SEQUENCE [LARGE SCALE GENOMIC DNA]</scope>
    <source>
        <strain evidence="5">AArc1</strain>
    </source>
</reference>
<organism evidence="3 4">
    <name type="scientific">Natrarchaeobaculum sulfurireducens</name>
    <dbReference type="NCBI Taxonomy" id="2044521"/>
    <lineage>
        <taxon>Archaea</taxon>
        <taxon>Methanobacteriati</taxon>
        <taxon>Methanobacteriota</taxon>
        <taxon>Stenosarchaea group</taxon>
        <taxon>Halobacteria</taxon>
        <taxon>Halobacteriales</taxon>
        <taxon>Natrialbaceae</taxon>
        <taxon>Natrarchaeobaculum</taxon>
    </lineage>
</organism>
<dbReference type="Proteomes" id="UP000258707">
    <property type="component" value="Chromosome"/>
</dbReference>
<evidence type="ECO:0000256" key="1">
    <source>
        <dbReference type="SAM" id="MobiDB-lite"/>
    </source>
</evidence>
<evidence type="ECO:0000313" key="3">
    <source>
        <dbReference type="EMBL" id="AXR83514.1"/>
    </source>
</evidence>
<dbReference type="EMBL" id="CP027033">
    <property type="protein sequence ID" value="AXR83514.1"/>
    <property type="molecule type" value="Genomic_DNA"/>
</dbReference>